<dbReference type="InterPro" id="IPR014710">
    <property type="entry name" value="RmlC-like_jellyroll"/>
</dbReference>
<dbReference type="PANTHER" id="PTHR13903">
    <property type="entry name" value="PIRIN-RELATED"/>
    <property type="match status" value="1"/>
</dbReference>
<dbReference type="Pfam" id="PF05726">
    <property type="entry name" value="Pirin_C"/>
    <property type="match status" value="1"/>
</dbReference>
<evidence type="ECO:0000313" key="6">
    <source>
        <dbReference type="EMBL" id="KZS46950.1"/>
    </source>
</evidence>
<evidence type="ECO:0000256" key="1">
    <source>
        <dbReference type="ARBA" id="ARBA00008416"/>
    </source>
</evidence>
<dbReference type="CDD" id="cd02247">
    <property type="entry name" value="cupin_pirin_C"/>
    <property type="match status" value="1"/>
</dbReference>
<evidence type="ECO:0000313" key="7">
    <source>
        <dbReference type="Proteomes" id="UP000076796"/>
    </source>
</evidence>
<evidence type="ECO:0000259" key="4">
    <source>
        <dbReference type="Pfam" id="PF02678"/>
    </source>
</evidence>
<feature type="domain" description="Pirin N-terminal" evidence="4">
    <location>
        <begin position="49"/>
        <end position="122"/>
    </location>
</feature>
<evidence type="ECO:0000259" key="5">
    <source>
        <dbReference type="Pfam" id="PF05726"/>
    </source>
</evidence>
<dbReference type="STRING" id="59843.A3958_13530"/>
<dbReference type="Proteomes" id="UP000076796">
    <property type="component" value="Unassembled WGS sequence"/>
</dbReference>
<dbReference type="InterPro" id="IPR012093">
    <property type="entry name" value="Pirin"/>
</dbReference>
<gene>
    <name evidence="6" type="ORF">AWU65_13950</name>
</gene>
<name>A0A163K2D7_9BACL</name>
<evidence type="ECO:0000256" key="3">
    <source>
        <dbReference type="RuleBase" id="RU003457"/>
    </source>
</evidence>
<comment type="caution">
    <text evidence="6">The sequence shown here is derived from an EMBL/GenBank/DDBJ whole genome shotgun (WGS) entry which is preliminary data.</text>
</comment>
<feature type="binding site" evidence="2">
    <location>
        <position position="60"/>
    </location>
    <ligand>
        <name>Fe cation</name>
        <dbReference type="ChEBI" id="CHEBI:24875"/>
    </ligand>
</feature>
<feature type="domain" description="Pirin C-terminal" evidence="5">
    <location>
        <begin position="176"/>
        <end position="281"/>
    </location>
</feature>
<feature type="binding site" evidence="2">
    <location>
        <position position="105"/>
    </location>
    <ligand>
        <name>Fe cation</name>
        <dbReference type="ChEBI" id="CHEBI:24875"/>
    </ligand>
</feature>
<dbReference type="GO" id="GO:0046872">
    <property type="term" value="F:metal ion binding"/>
    <property type="evidence" value="ECO:0007669"/>
    <property type="project" value="UniProtKB-KW"/>
</dbReference>
<dbReference type="SUPFAM" id="SSF51182">
    <property type="entry name" value="RmlC-like cupins"/>
    <property type="match status" value="1"/>
</dbReference>
<protein>
    <submittedName>
        <fullName evidence="6">Pirin</fullName>
    </submittedName>
</protein>
<dbReference type="CDD" id="cd02909">
    <property type="entry name" value="cupin_pirin_N"/>
    <property type="match status" value="1"/>
</dbReference>
<evidence type="ECO:0000256" key="2">
    <source>
        <dbReference type="PIRSR" id="PIRSR006232-1"/>
    </source>
</evidence>
<reference evidence="6" key="1">
    <citation type="journal article" date="2016" name="Genome Announc.">
        <title>Draft genomes of two strains of Paenibacillus glucanolyticus with capability to degrade lignocellulose.</title>
        <authorList>
            <person name="Mathews S.L."/>
            <person name="Pawlak J."/>
            <person name="Grunden A.M."/>
        </authorList>
    </citation>
    <scope>NUCLEOTIDE SEQUENCE [LARGE SCALE GENOMIC DNA]</scope>
    <source>
        <strain evidence="6">SLM1</strain>
    </source>
</reference>
<dbReference type="AlphaFoldDB" id="A0A163K2D7"/>
<proteinExistence type="inferred from homology"/>
<dbReference type="OrthoDB" id="321327at2"/>
<dbReference type="InterPro" id="IPR011051">
    <property type="entry name" value="RmlC_Cupin_sf"/>
</dbReference>
<dbReference type="InterPro" id="IPR003829">
    <property type="entry name" value="Pirin_N_dom"/>
</dbReference>
<comment type="cofactor">
    <cofactor evidence="2">
        <name>Fe cation</name>
        <dbReference type="ChEBI" id="CHEBI:24875"/>
    </cofactor>
    <text evidence="2">Binds 1 Fe cation per subunit.</text>
</comment>
<accession>A0A163K2D7</accession>
<sequence>MDNNSTVFKRDIAEVRDVVLRRNSPIHAAGPVIEFGNWAQSDPFLGMMEDKFQAGSFDDHPHRGIETVTFVIDGTLEHYDSVSEQRGVLGPGDVQWMTAGSGVIHNEVPSEGVTAHVLQLWVNLPRDRKMTSPRYQNLKGAEMPVRQEEGAIARVFSGSSGHVVSGTKNHVPVTMVEAILEPGASIAQDLPGSYNGFIYILEGSGTFGSQGVTASQNQVLWLGAGIDGMPSEIQATAVEPLRFVLYAGEPLKEPVAARGPFVMNTEEEVNEAFREYRMGTFLKH</sequence>
<dbReference type="RefSeq" id="WP_063478575.1">
    <property type="nucleotide sequence ID" value="NZ_CP147845.1"/>
</dbReference>
<dbReference type="InterPro" id="IPR008778">
    <property type="entry name" value="Pirin_C_dom"/>
</dbReference>
<feature type="binding site" evidence="2">
    <location>
        <position position="107"/>
    </location>
    <ligand>
        <name>Fe cation</name>
        <dbReference type="ChEBI" id="CHEBI:24875"/>
    </ligand>
</feature>
<dbReference type="PIRSF" id="PIRSF006232">
    <property type="entry name" value="Pirin"/>
    <property type="match status" value="1"/>
</dbReference>
<feature type="binding site" evidence="2">
    <location>
        <position position="62"/>
    </location>
    <ligand>
        <name>Fe cation</name>
        <dbReference type="ChEBI" id="CHEBI:24875"/>
    </ligand>
</feature>
<organism evidence="6 7">
    <name type="scientific">Paenibacillus glucanolyticus</name>
    <dbReference type="NCBI Taxonomy" id="59843"/>
    <lineage>
        <taxon>Bacteria</taxon>
        <taxon>Bacillati</taxon>
        <taxon>Bacillota</taxon>
        <taxon>Bacilli</taxon>
        <taxon>Bacillales</taxon>
        <taxon>Paenibacillaceae</taxon>
        <taxon>Paenibacillus</taxon>
    </lineage>
</organism>
<dbReference type="Gene3D" id="2.60.120.10">
    <property type="entry name" value="Jelly Rolls"/>
    <property type="match status" value="2"/>
</dbReference>
<dbReference type="Pfam" id="PF02678">
    <property type="entry name" value="Pirin"/>
    <property type="match status" value="1"/>
</dbReference>
<keyword evidence="2" id="KW-0408">Iron</keyword>
<keyword evidence="7" id="KW-1185">Reference proteome</keyword>
<dbReference type="PANTHER" id="PTHR13903:SF8">
    <property type="entry name" value="PIRIN"/>
    <property type="match status" value="1"/>
</dbReference>
<dbReference type="EMBL" id="LWMH01000001">
    <property type="protein sequence ID" value="KZS46950.1"/>
    <property type="molecule type" value="Genomic_DNA"/>
</dbReference>
<dbReference type="GeneID" id="97557684"/>
<comment type="similarity">
    <text evidence="1 3">Belongs to the pirin family.</text>
</comment>
<keyword evidence="2" id="KW-0479">Metal-binding</keyword>